<dbReference type="EMBL" id="CP035232">
    <property type="protein sequence ID" value="QAT64730.1"/>
    <property type="molecule type" value="Genomic_DNA"/>
</dbReference>
<feature type="transmembrane region" description="Helical" evidence="2">
    <location>
        <begin position="447"/>
        <end position="465"/>
    </location>
</feature>
<dbReference type="PANTHER" id="PTHR37813:SF1">
    <property type="entry name" value="FELS-2 PROPHAGE PROTEIN"/>
    <property type="match status" value="1"/>
</dbReference>
<evidence type="ECO:0000256" key="2">
    <source>
        <dbReference type="SAM" id="Phobius"/>
    </source>
</evidence>
<feature type="transmembrane region" description="Helical" evidence="2">
    <location>
        <begin position="418"/>
        <end position="435"/>
    </location>
</feature>
<dbReference type="NCBIfam" id="TIGR01760">
    <property type="entry name" value="tape_meas_TP901"/>
    <property type="match status" value="1"/>
</dbReference>
<keyword evidence="2" id="KW-1133">Transmembrane helix</keyword>
<accession>A0AAJ3YZK7</accession>
<dbReference type="PANTHER" id="PTHR37813">
    <property type="entry name" value="FELS-2 PROPHAGE PROTEIN"/>
    <property type="match status" value="1"/>
</dbReference>
<dbReference type="InterPro" id="IPR011989">
    <property type="entry name" value="ARM-like"/>
</dbReference>
<evidence type="ECO:0000313" key="4">
    <source>
        <dbReference type="EMBL" id="QAT64730.1"/>
    </source>
</evidence>
<gene>
    <name evidence="4" type="ORF">EQZ20_07330</name>
</gene>
<feature type="transmembrane region" description="Helical" evidence="2">
    <location>
        <begin position="655"/>
        <end position="678"/>
    </location>
</feature>
<keyword evidence="2" id="KW-0472">Membrane</keyword>
<protein>
    <submittedName>
        <fullName evidence="4">Phage tail tape measure protein</fullName>
    </submittedName>
</protein>
<feature type="domain" description="Phage tail tape measure protein" evidence="3">
    <location>
        <begin position="90"/>
        <end position="296"/>
    </location>
</feature>
<dbReference type="Proteomes" id="UP000288675">
    <property type="component" value="Chromosome"/>
</dbReference>
<reference evidence="4 5" key="1">
    <citation type="submission" date="2019-01" db="EMBL/GenBank/DDBJ databases">
        <title>Genome sequence of Bacillus glycinifermentans SRCM103574.</title>
        <authorList>
            <person name="Kong H.-J."/>
            <person name="Jeong S.-Y."/>
            <person name="Jeong D.-Y."/>
        </authorList>
    </citation>
    <scope>NUCLEOTIDE SEQUENCE [LARGE SCALE GENOMIC DNA]</scope>
    <source>
        <strain evidence="4 5">SRCM103574</strain>
    </source>
</reference>
<dbReference type="AlphaFoldDB" id="A0AAJ3YZK7"/>
<keyword evidence="2" id="KW-0812">Transmembrane</keyword>
<dbReference type="Gene3D" id="1.25.10.10">
    <property type="entry name" value="Leucine-rich Repeat Variant"/>
    <property type="match status" value="1"/>
</dbReference>
<dbReference type="InterPro" id="IPR016024">
    <property type="entry name" value="ARM-type_fold"/>
</dbReference>
<feature type="transmembrane region" description="Helical" evidence="2">
    <location>
        <begin position="684"/>
        <end position="707"/>
    </location>
</feature>
<dbReference type="InterPro" id="IPR010090">
    <property type="entry name" value="Phage_tape_meas"/>
</dbReference>
<organism evidence="4 5">
    <name type="scientific">Bacillus glycinifermentans</name>
    <dbReference type="NCBI Taxonomy" id="1664069"/>
    <lineage>
        <taxon>Bacteria</taxon>
        <taxon>Bacillati</taxon>
        <taxon>Bacillota</taxon>
        <taxon>Bacilli</taxon>
        <taxon>Bacillales</taxon>
        <taxon>Bacillaceae</taxon>
        <taxon>Bacillus</taxon>
    </lineage>
</organism>
<dbReference type="Pfam" id="PF10145">
    <property type="entry name" value="PhageMin_Tail"/>
    <property type="match status" value="1"/>
</dbReference>
<keyword evidence="1" id="KW-1188">Viral release from host cell</keyword>
<evidence type="ECO:0000313" key="5">
    <source>
        <dbReference type="Proteomes" id="UP000288675"/>
    </source>
</evidence>
<evidence type="ECO:0000259" key="3">
    <source>
        <dbReference type="Pfam" id="PF10145"/>
    </source>
</evidence>
<name>A0AAJ3YZK7_9BACI</name>
<proteinExistence type="predicted"/>
<evidence type="ECO:0000256" key="1">
    <source>
        <dbReference type="ARBA" id="ARBA00022612"/>
    </source>
</evidence>
<feature type="transmembrane region" description="Helical" evidence="2">
    <location>
        <begin position="559"/>
        <end position="577"/>
    </location>
</feature>
<sequence>MADHTINVRIGATITDLTRELNQAQSRLEDFGSRLSSMGQNIAVGFGAMTAGLGAVVGSSIKEAMNFEQQMSNVKAVSGATSAEMAKLSKLAEDLGAKTKYSAVEAGQGIEELMKAGVSTADILNGGLAGALDLATAGELDLSEAAEIASTALNAFRNDNLSVTDAANMLAGAANASATDVHELRYGLSMVSAVASGVGLSFKDTSTALAVFAQNGLKGSDAGTSLKTMLLNLEPTTKSAYETMVDLGIVTKKGANLFYDAHGNVKSLAQISQVLQDKLKGLTSQEKQVALKTMFGTDAIRAANIMMEEGAKGADAMWKSMSKVTAAEVAAEKMNNLAGQIEILSGSTATAKKAIGDALKPALTEIVKFLNRLVEGFNSLSPQMKKFISYGLAIATVLTGFVAAVGVALMFIGSAASGIGALSTGLGILAGRLNMTRGALLLTMGQFALISAAAIALGVALVYAYKHSDVIREKITALGEAISRKVSPMVDKLTKLFKGLAETLTGDFTQGSIALHNLLPPSVADVVVKGVAIIRGAFEDLKKTITDAFNGDFSGLAEFIPNIIGIIIGGIPGLMVAGSKYLPAIAKGIEQNMPAILETATKAVDSFVNMIVKNLPIILQAGIQIIQGLLNGFTQALPTILSAATQIIDSLVQAFVTLLPALIGAGILILTSLIQGIVEALPQIIQAATTMLTTLINTIVTLMPMIIQAGIQILNALISGIIQVLPQLIEAALQLILALANAILENLPTIINAGIQILTSLIDGIIQILPQLIEMAIYLVVTVAQALIENLPKIIDAGIQLLLALIDGILQNLPQLIEAAIELIFAIAQALIEHLPEILDAGMQILMAVVDGIMQMLPELFSVGMEIVGEIAGAIIDNSGQIFDVGADIVNGLWEGIDSMKGWLNTQIGGFVDSVTGSFKSFFGIHSPSRLFRDEIGKFLPMGLALGIQRNIGVVKAAANEMANAALINPQSYAFNPSMALGGGILGTVKYAVDSGSGVDPKQQQPIVIESVFVVDSEELGRMTESAVSAEQGKKITITNYMRGE</sequence>
<feature type="transmembrane region" description="Helical" evidence="2">
    <location>
        <begin position="387"/>
        <end position="412"/>
    </location>
</feature>
<dbReference type="SUPFAM" id="SSF48371">
    <property type="entry name" value="ARM repeat"/>
    <property type="match status" value="1"/>
</dbReference>